<dbReference type="GeneID" id="101853545"/>
<feature type="transmembrane region" description="Helical" evidence="9">
    <location>
        <begin position="28"/>
        <end position="46"/>
    </location>
</feature>
<keyword evidence="5" id="KW-0999">Mitochondrion inner membrane</keyword>
<feature type="transmembrane region" description="Helical" evidence="9">
    <location>
        <begin position="58"/>
        <end position="76"/>
    </location>
</feature>
<gene>
    <name evidence="11" type="primary">LOC101853545</name>
</gene>
<evidence type="ECO:0000256" key="2">
    <source>
        <dbReference type="ARBA" id="ARBA00009575"/>
    </source>
</evidence>
<dbReference type="Proteomes" id="UP000694888">
    <property type="component" value="Unplaced"/>
</dbReference>
<dbReference type="Pfam" id="PF12597">
    <property type="entry name" value="Cox20"/>
    <property type="match status" value="1"/>
</dbReference>
<organism evidence="10 11">
    <name type="scientific">Aplysia californica</name>
    <name type="common">California sea hare</name>
    <dbReference type="NCBI Taxonomy" id="6500"/>
    <lineage>
        <taxon>Eukaryota</taxon>
        <taxon>Metazoa</taxon>
        <taxon>Spiralia</taxon>
        <taxon>Lophotrochozoa</taxon>
        <taxon>Mollusca</taxon>
        <taxon>Gastropoda</taxon>
        <taxon>Heterobranchia</taxon>
        <taxon>Euthyneura</taxon>
        <taxon>Tectipleura</taxon>
        <taxon>Aplysiida</taxon>
        <taxon>Aplysioidea</taxon>
        <taxon>Aplysiidae</taxon>
        <taxon>Aplysia</taxon>
    </lineage>
</organism>
<dbReference type="PRINTS" id="PR02049">
    <property type="entry name" value="PROTEINF36A"/>
</dbReference>
<evidence type="ECO:0000256" key="6">
    <source>
        <dbReference type="ARBA" id="ARBA00022989"/>
    </source>
</evidence>
<accession>A0ABM0JKL3</accession>
<evidence type="ECO:0000256" key="4">
    <source>
        <dbReference type="ARBA" id="ARBA00022692"/>
    </source>
</evidence>
<dbReference type="InterPro" id="IPR022533">
    <property type="entry name" value="Cox20"/>
</dbReference>
<dbReference type="PANTHER" id="PTHR31586">
    <property type="entry name" value="CYTOCHROME C OXIDASE PROTEIN 20"/>
    <property type="match status" value="1"/>
</dbReference>
<proteinExistence type="inferred from homology"/>
<keyword evidence="8 9" id="KW-0472">Membrane</keyword>
<evidence type="ECO:0000256" key="9">
    <source>
        <dbReference type="SAM" id="Phobius"/>
    </source>
</evidence>
<keyword evidence="6 9" id="KW-1133">Transmembrane helix</keyword>
<evidence type="ECO:0000256" key="3">
    <source>
        <dbReference type="ARBA" id="ARBA00017689"/>
    </source>
</evidence>
<evidence type="ECO:0000256" key="7">
    <source>
        <dbReference type="ARBA" id="ARBA00023128"/>
    </source>
</evidence>
<dbReference type="PANTHER" id="PTHR31586:SF1">
    <property type="entry name" value="CYTOCHROME C OXIDASE ASSEMBLY PROTEIN COX20, MITOCHONDRIAL"/>
    <property type="match status" value="1"/>
</dbReference>
<keyword evidence="7" id="KW-0496">Mitochondrion</keyword>
<evidence type="ECO:0000313" key="10">
    <source>
        <dbReference type="Proteomes" id="UP000694888"/>
    </source>
</evidence>
<evidence type="ECO:0000313" key="11">
    <source>
        <dbReference type="RefSeq" id="XP_005095907.1"/>
    </source>
</evidence>
<dbReference type="RefSeq" id="XP_005095907.1">
    <property type="nucleotide sequence ID" value="XM_005095850.3"/>
</dbReference>
<evidence type="ECO:0000256" key="1">
    <source>
        <dbReference type="ARBA" id="ARBA00004273"/>
    </source>
</evidence>
<comment type="subcellular location">
    <subcellularLocation>
        <location evidence="1">Mitochondrion inner membrane</location>
    </subcellularLocation>
</comment>
<sequence length="107" mass="11976">MDSLGENTEDEEPGFVKRIFLIPCMRKSFMYGISGGISVGLGYFLFTSNVSKASKYGLGSYMVILFGTWGVCRYQLAQERFKSIQLQKAMQNRSGASNIRLVDPKDV</sequence>
<evidence type="ECO:0000256" key="5">
    <source>
        <dbReference type="ARBA" id="ARBA00022792"/>
    </source>
</evidence>
<reference evidence="11" key="1">
    <citation type="submission" date="2025-08" db="UniProtKB">
        <authorList>
            <consortium name="RefSeq"/>
        </authorList>
    </citation>
    <scope>IDENTIFICATION</scope>
</reference>
<keyword evidence="10" id="KW-1185">Reference proteome</keyword>
<name>A0ABM0JKL3_APLCA</name>
<evidence type="ECO:0000256" key="8">
    <source>
        <dbReference type="ARBA" id="ARBA00023136"/>
    </source>
</evidence>
<protein>
    <recommendedName>
        <fullName evidence="3">Cytochrome c oxidase assembly protein COX20, mitochondrial</fullName>
    </recommendedName>
</protein>
<comment type="similarity">
    <text evidence="2">Belongs to the COX20 family.</text>
</comment>
<keyword evidence="4 9" id="KW-0812">Transmembrane</keyword>